<evidence type="ECO:0000256" key="3">
    <source>
        <dbReference type="ARBA" id="ARBA00009056"/>
    </source>
</evidence>
<feature type="coiled-coil region" evidence="11">
    <location>
        <begin position="26"/>
        <end position="67"/>
    </location>
</feature>
<evidence type="ECO:0000313" key="13">
    <source>
        <dbReference type="Proteomes" id="UP000230423"/>
    </source>
</evidence>
<evidence type="ECO:0000256" key="1">
    <source>
        <dbReference type="ARBA" id="ARBA00002778"/>
    </source>
</evidence>
<dbReference type="AlphaFoldDB" id="A0A2G9TFA8"/>
<evidence type="ECO:0000256" key="4">
    <source>
        <dbReference type="ARBA" id="ARBA00022490"/>
    </source>
</evidence>
<feature type="non-terminal residue" evidence="12">
    <location>
        <position position="376"/>
    </location>
</feature>
<dbReference type="GO" id="GO:0030488">
    <property type="term" value="P:tRNA methylation"/>
    <property type="evidence" value="ECO:0007669"/>
    <property type="project" value="UniProtKB-UniRule"/>
</dbReference>
<keyword evidence="4 10" id="KW-0963">Cytoplasm</keyword>
<accession>A0A2G9TFA8</accession>
<name>A0A2G9TFA8_TELCI</name>
<keyword evidence="7 10" id="KW-0949">S-adenosyl-L-methionine</keyword>
<keyword evidence="11" id="KW-0175">Coiled coil</keyword>
<reference evidence="12 13" key="1">
    <citation type="submission" date="2015-09" db="EMBL/GenBank/DDBJ databases">
        <title>Draft genome of the parasitic nematode Teladorsagia circumcincta isolate WARC Sus (inbred).</title>
        <authorList>
            <person name="Mitreva M."/>
        </authorList>
    </citation>
    <scope>NUCLEOTIDE SEQUENCE [LARGE SCALE GENOMIC DNA]</scope>
    <source>
        <strain evidence="12 13">S</strain>
    </source>
</reference>
<evidence type="ECO:0000256" key="8">
    <source>
        <dbReference type="ARBA" id="ARBA00022694"/>
    </source>
</evidence>
<dbReference type="GO" id="GO:0005737">
    <property type="term" value="C:cytoplasm"/>
    <property type="evidence" value="ECO:0007669"/>
    <property type="project" value="UniProtKB-SubCell"/>
</dbReference>
<dbReference type="Gene3D" id="3.40.50.150">
    <property type="entry name" value="Vaccinia Virus protein VP39"/>
    <property type="match status" value="1"/>
</dbReference>
<evidence type="ECO:0000256" key="6">
    <source>
        <dbReference type="ARBA" id="ARBA00022679"/>
    </source>
</evidence>
<keyword evidence="13" id="KW-1185">Reference proteome</keyword>
<dbReference type="Pfam" id="PF07757">
    <property type="entry name" value="AdoMet_MTase"/>
    <property type="match status" value="1"/>
</dbReference>
<evidence type="ECO:0000256" key="11">
    <source>
        <dbReference type="SAM" id="Coils"/>
    </source>
</evidence>
<dbReference type="Proteomes" id="UP000230423">
    <property type="component" value="Unassembled WGS sequence"/>
</dbReference>
<comment type="function">
    <text evidence="10">Adenosyl-L-methionine (AdoMet)-dependent tRNA (uracil-O(2)-)-methyltransferase.</text>
</comment>
<keyword evidence="6 10" id="KW-0808">Transferase</keyword>
<proteinExistence type="inferred from homology"/>
<dbReference type="InterPro" id="IPR011671">
    <property type="entry name" value="tRNA_uracil_MeTrfase"/>
</dbReference>
<dbReference type="EMBL" id="KZ383142">
    <property type="protein sequence ID" value="PIO56050.1"/>
    <property type="molecule type" value="Genomic_DNA"/>
</dbReference>
<dbReference type="SUPFAM" id="SSF53335">
    <property type="entry name" value="S-adenosyl-L-methionine-dependent methyltransferases"/>
    <property type="match status" value="1"/>
</dbReference>
<evidence type="ECO:0000256" key="2">
    <source>
        <dbReference type="ARBA" id="ARBA00004496"/>
    </source>
</evidence>
<dbReference type="PANTHER" id="PTHR21210">
    <property type="entry name" value="TRNA (URACIL-O(2)-)-METHYLTRANSFERASE-RELATED"/>
    <property type="match status" value="1"/>
</dbReference>
<dbReference type="InterPro" id="IPR029063">
    <property type="entry name" value="SAM-dependent_MTases_sf"/>
</dbReference>
<dbReference type="OrthoDB" id="10047021at2759"/>
<sequence length="376" mass="43481">MDTYLKIPRSAAYVPSGYSSQVDLHQEQYRREYEQYQLQMQEYQKQLAEYHEKLNKYHGELQQYQMQHQYKTALDQAAFHKAYNYNMSSSQVAEDAEEYSAIIQNAAQVADCLFSLRLTLAVPMSIPDSECQWLLNNMFPAVFKWLRFIDPKKVTWTERTDPNKFVYEDCGIAAYLLEFWRKRGRTPKKFADLGCGNGLLVHLLNKEGVEGVGIDIRKRKIWSEQLAGTSLIEAVVDPSKVCLRLGFFVEEDRLSIPSTKRLCFVCTVPPQGLVPNVEDIIEELTGSSTEVFLPRSKVEQVRNCLNVPKDIRLDLTKRFFFKLLEINEEVQNGWRRGGAIELGKLAALLTPEEKQLMKQQCGGLQTFLRNQHQVFK</sequence>
<dbReference type="PANTHER" id="PTHR21210:SF0">
    <property type="entry name" value="TRNA (URACIL-O(2)-)-METHYLTRANSFERASE-RELATED"/>
    <property type="match status" value="1"/>
</dbReference>
<keyword evidence="8 10" id="KW-0819">tRNA processing</keyword>
<evidence type="ECO:0000256" key="5">
    <source>
        <dbReference type="ARBA" id="ARBA00022603"/>
    </source>
</evidence>
<comment type="catalytic activity">
    <reaction evidence="9 10">
        <text>uridine(44) in tRNA(Ser) + S-adenosyl-L-methionine = 2'-O-methyluridine(44) in tRNA(Ser) + S-adenosyl-L-homocysteine + H(+)</text>
        <dbReference type="Rhea" id="RHEA:43100"/>
        <dbReference type="Rhea" id="RHEA-COMP:10339"/>
        <dbReference type="Rhea" id="RHEA-COMP:10340"/>
        <dbReference type="ChEBI" id="CHEBI:15378"/>
        <dbReference type="ChEBI" id="CHEBI:57856"/>
        <dbReference type="ChEBI" id="CHEBI:59789"/>
        <dbReference type="ChEBI" id="CHEBI:65315"/>
        <dbReference type="ChEBI" id="CHEBI:74478"/>
        <dbReference type="EC" id="2.1.1.211"/>
    </reaction>
</comment>
<dbReference type="EC" id="2.1.1.211" evidence="10"/>
<keyword evidence="5 10" id="KW-0489">Methyltransferase</keyword>
<comment type="similarity">
    <text evidence="3 10">Belongs to the TRM44 family.</text>
</comment>
<evidence type="ECO:0000256" key="9">
    <source>
        <dbReference type="ARBA" id="ARBA00047957"/>
    </source>
</evidence>
<evidence type="ECO:0000256" key="7">
    <source>
        <dbReference type="ARBA" id="ARBA00022691"/>
    </source>
</evidence>
<evidence type="ECO:0000256" key="10">
    <source>
        <dbReference type="RuleBase" id="RU368004"/>
    </source>
</evidence>
<organism evidence="12 13">
    <name type="scientific">Teladorsagia circumcincta</name>
    <name type="common">Brown stomach worm</name>
    <name type="synonym">Ostertagia circumcincta</name>
    <dbReference type="NCBI Taxonomy" id="45464"/>
    <lineage>
        <taxon>Eukaryota</taxon>
        <taxon>Metazoa</taxon>
        <taxon>Ecdysozoa</taxon>
        <taxon>Nematoda</taxon>
        <taxon>Chromadorea</taxon>
        <taxon>Rhabditida</taxon>
        <taxon>Rhabditina</taxon>
        <taxon>Rhabditomorpha</taxon>
        <taxon>Strongyloidea</taxon>
        <taxon>Trichostrongylidae</taxon>
        <taxon>Teladorsagia</taxon>
    </lineage>
</organism>
<comment type="subcellular location">
    <subcellularLocation>
        <location evidence="2 10">Cytoplasm</location>
    </subcellularLocation>
</comment>
<comment type="function">
    <text evidence="1">Probable adenosyl-L-methionine (AdoMet)-dependent tRNA (uracil-O(2)-)-methyltransferase.</text>
</comment>
<protein>
    <recommendedName>
        <fullName evidence="10">tRNA (uracil-O(2)-)-methyltransferase</fullName>
        <ecNumber evidence="10">2.1.1.211</ecNumber>
    </recommendedName>
</protein>
<evidence type="ECO:0000313" key="12">
    <source>
        <dbReference type="EMBL" id="PIO56050.1"/>
    </source>
</evidence>
<gene>
    <name evidence="12" type="ORF">TELCIR_22556</name>
</gene>
<dbReference type="GO" id="GO:0141101">
    <property type="term" value="F:tRNA(Ser) (uridine(44)-2'-O-)-methyltransferase activity"/>
    <property type="evidence" value="ECO:0007669"/>
    <property type="project" value="UniProtKB-EC"/>
</dbReference>